<reference evidence="1 2" key="1">
    <citation type="submission" date="2024-02" db="EMBL/GenBank/DDBJ databases">
        <title>Haloferula sargassicola NBRC 104335.</title>
        <authorList>
            <person name="Ichikawa N."/>
            <person name="Katano-Makiyama Y."/>
            <person name="Hidaka K."/>
        </authorList>
    </citation>
    <scope>NUCLEOTIDE SEQUENCE [LARGE SCALE GENOMIC DNA]</scope>
    <source>
        <strain evidence="1 2">NBRC 104335</strain>
    </source>
</reference>
<accession>A0ABP9UT91</accession>
<evidence type="ECO:0000313" key="2">
    <source>
        <dbReference type="Proteomes" id="UP001476282"/>
    </source>
</evidence>
<gene>
    <name evidence="1" type="ORF">Hsar01_03174</name>
</gene>
<proteinExistence type="predicted"/>
<keyword evidence="2" id="KW-1185">Reference proteome</keyword>
<evidence type="ECO:0000313" key="1">
    <source>
        <dbReference type="EMBL" id="GAA5483937.1"/>
    </source>
</evidence>
<protein>
    <submittedName>
        <fullName evidence="1">Uncharacterized protein</fullName>
    </submittedName>
</protein>
<comment type="caution">
    <text evidence="1">The sequence shown here is derived from an EMBL/GenBank/DDBJ whole genome shotgun (WGS) entry which is preliminary data.</text>
</comment>
<name>A0ABP9UT91_9BACT</name>
<dbReference type="RefSeq" id="WP_353568038.1">
    <property type="nucleotide sequence ID" value="NZ_BAABRI010000019.1"/>
</dbReference>
<dbReference type="EMBL" id="BAABRI010000019">
    <property type="protein sequence ID" value="GAA5483937.1"/>
    <property type="molecule type" value="Genomic_DNA"/>
</dbReference>
<organism evidence="1 2">
    <name type="scientific">Haloferula sargassicola</name>
    <dbReference type="NCBI Taxonomy" id="490096"/>
    <lineage>
        <taxon>Bacteria</taxon>
        <taxon>Pseudomonadati</taxon>
        <taxon>Verrucomicrobiota</taxon>
        <taxon>Verrucomicrobiia</taxon>
        <taxon>Verrucomicrobiales</taxon>
        <taxon>Verrucomicrobiaceae</taxon>
        <taxon>Haloferula</taxon>
    </lineage>
</organism>
<sequence length="287" mass="32743">MLVTCNLHAQWVASIRAGFAANGFDSTSLDDRECIVRWISWQRRLVEMRTRQVHRAAVLSCPSPLQPGLAQLEDAVRTGKPLWPWQSKRIDRQIYEDAMLNDFGILHFHLGANFEGSGYIERTRELLFAVVTRDDFYELGVFDHSSWFELDLLEIMDAAWPALLDPFTIDALSISNTPKSSQDVRLYRENQINSAVTLKSGRIILSPGGGQASDGTSAEAVSSAIHWSKRFHGWERMIREDIQKQVAEKQLEERDYSISLELGADIISASIPETLRWILWRRNQNTP</sequence>
<dbReference type="Proteomes" id="UP001476282">
    <property type="component" value="Unassembled WGS sequence"/>
</dbReference>